<keyword evidence="14" id="KW-1185">Reference proteome</keyword>
<comment type="function">
    <text evidence="8 11">Allows the formation of correctly charged Asn-tRNA(Asn) or Gln-tRNA(Gln) through the transamidation of misacylated Asp-tRNA(Asn) or Glu-tRNA(Gln) in organisms which lack either or both of asparaginyl-tRNA or glutaminyl-tRNA synthetases. The reaction takes place in the presence of glutamine and ATP through an activated phospho-Asp-tRNA(Asn) or phospho-Glu-tRNA(Gln).</text>
</comment>
<evidence type="ECO:0000259" key="12">
    <source>
        <dbReference type="SMART" id="SM00845"/>
    </source>
</evidence>
<dbReference type="Gene3D" id="1.10.10.410">
    <property type="match status" value="1"/>
</dbReference>
<evidence type="ECO:0000256" key="10">
    <source>
        <dbReference type="ARBA" id="ARBA00047913"/>
    </source>
</evidence>
<evidence type="ECO:0000256" key="8">
    <source>
        <dbReference type="ARBA" id="ARBA00024799"/>
    </source>
</evidence>
<evidence type="ECO:0000313" key="14">
    <source>
        <dbReference type="Proteomes" id="UP000700732"/>
    </source>
</evidence>
<evidence type="ECO:0000256" key="5">
    <source>
        <dbReference type="ARBA" id="ARBA00022741"/>
    </source>
</evidence>
<reference evidence="13 14" key="1">
    <citation type="submission" date="2019-06" db="EMBL/GenBank/DDBJ databases">
        <title>Spirosoma utsteinense sp. nov. isolated from Antarctic ice-free soils.</title>
        <authorList>
            <person name="Tahon G."/>
        </authorList>
    </citation>
    <scope>NUCLEOTIDE SEQUENCE [LARGE SCALE GENOMIC DNA]</scope>
    <source>
        <strain evidence="13 14">LMG 31447</strain>
    </source>
</reference>
<comment type="similarity">
    <text evidence="1 11">Belongs to the GatB/GatE family. GatB subfamily.</text>
</comment>
<name>A0ABR6W2H0_9BACT</name>
<evidence type="ECO:0000256" key="2">
    <source>
        <dbReference type="ARBA" id="ARBA00011123"/>
    </source>
</evidence>
<dbReference type="EC" id="6.3.5.-" evidence="11"/>
<evidence type="ECO:0000256" key="7">
    <source>
        <dbReference type="ARBA" id="ARBA00022917"/>
    </source>
</evidence>
<evidence type="ECO:0000256" key="9">
    <source>
        <dbReference type="ARBA" id="ARBA00047380"/>
    </source>
</evidence>
<evidence type="ECO:0000256" key="11">
    <source>
        <dbReference type="HAMAP-Rule" id="MF_00121"/>
    </source>
</evidence>
<dbReference type="PANTHER" id="PTHR11659:SF0">
    <property type="entry name" value="GLUTAMYL-TRNA(GLN) AMIDOTRANSFERASE SUBUNIT B, MITOCHONDRIAL"/>
    <property type="match status" value="1"/>
</dbReference>
<protein>
    <recommendedName>
        <fullName evidence="3 11">Aspartyl/glutamyl-tRNA(Asn/Gln) amidotransferase subunit B</fullName>
        <shortName evidence="11">Asp/Glu-ADT subunit B</shortName>
        <ecNumber evidence="11">6.3.5.-</ecNumber>
    </recommendedName>
</protein>
<dbReference type="PANTHER" id="PTHR11659">
    <property type="entry name" value="GLUTAMYL-TRNA GLN AMIDOTRANSFERASE SUBUNIT B MITOCHONDRIAL AND PROKARYOTIC PET112-RELATED"/>
    <property type="match status" value="1"/>
</dbReference>
<comment type="catalytic activity">
    <reaction evidence="9 11">
        <text>L-aspartyl-tRNA(Asn) + L-glutamine + ATP + H2O = L-asparaginyl-tRNA(Asn) + L-glutamate + ADP + phosphate + 2 H(+)</text>
        <dbReference type="Rhea" id="RHEA:14513"/>
        <dbReference type="Rhea" id="RHEA-COMP:9674"/>
        <dbReference type="Rhea" id="RHEA-COMP:9677"/>
        <dbReference type="ChEBI" id="CHEBI:15377"/>
        <dbReference type="ChEBI" id="CHEBI:15378"/>
        <dbReference type="ChEBI" id="CHEBI:29985"/>
        <dbReference type="ChEBI" id="CHEBI:30616"/>
        <dbReference type="ChEBI" id="CHEBI:43474"/>
        <dbReference type="ChEBI" id="CHEBI:58359"/>
        <dbReference type="ChEBI" id="CHEBI:78515"/>
        <dbReference type="ChEBI" id="CHEBI:78516"/>
        <dbReference type="ChEBI" id="CHEBI:456216"/>
    </reaction>
</comment>
<comment type="subunit">
    <text evidence="2 11">Heterotrimer of A, B and C subunits.</text>
</comment>
<dbReference type="NCBIfam" id="NF004012">
    <property type="entry name" value="PRK05477.1-2"/>
    <property type="match status" value="1"/>
</dbReference>
<dbReference type="Proteomes" id="UP000700732">
    <property type="component" value="Unassembled WGS sequence"/>
</dbReference>
<accession>A0ABR6W2H0</accession>
<evidence type="ECO:0000256" key="4">
    <source>
        <dbReference type="ARBA" id="ARBA00022598"/>
    </source>
</evidence>
<evidence type="ECO:0000256" key="1">
    <source>
        <dbReference type="ARBA" id="ARBA00005306"/>
    </source>
</evidence>
<evidence type="ECO:0000256" key="6">
    <source>
        <dbReference type="ARBA" id="ARBA00022840"/>
    </source>
</evidence>
<dbReference type="InterPro" id="IPR023168">
    <property type="entry name" value="GatB_Yqey_C_2"/>
</dbReference>
<keyword evidence="6 11" id="KW-0067">ATP-binding</keyword>
<dbReference type="SUPFAM" id="SSF55931">
    <property type="entry name" value="Glutamine synthetase/guanido kinase"/>
    <property type="match status" value="1"/>
</dbReference>
<dbReference type="NCBIfam" id="NF004014">
    <property type="entry name" value="PRK05477.1-4"/>
    <property type="match status" value="1"/>
</dbReference>
<dbReference type="InterPro" id="IPR017959">
    <property type="entry name" value="Asn/Gln-tRNA_amidoTrfase_suB/E"/>
</dbReference>
<dbReference type="HAMAP" id="MF_00121">
    <property type="entry name" value="GatB"/>
    <property type="match status" value="1"/>
</dbReference>
<evidence type="ECO:0000313" key="13">
    <source>
        <dbReference type="EMBL" id="MBC3790775.1"/>
    </source>
</evidence>
<dbReference type="InterPro" id="IPR018027">
    <property type="entry name" value="Asn/Gln_amidotransferase"/>
</dbReference>
<feature type="domain" description="Asn/Gln amidotransferase" evidence="12">
    <location>
        <begin position="355"/>
        <end position="503"/>
    </location>
</feature>
<dbReference type="InterPro" id="IPR006075">
    <property type="entry name" value="Asn/Gln-tRNA_Trfase_suB/E_cat"/>
</dbReference>
<dbReference type="EMBL" id="VFIA01000006">
    <property type="protein sequence ID" value="MBC3790775.1"/>
    <property type="molecule type" value="Genomic_DNA"/>
</dbReference>
<dbReference type="InterPro" id="IPR003789">
    <property type="entry name" value="Asn/Gln_tRNA_amidoTrase-B-like"/>
</dbReference>
<gene>
    <name evidence="11" type="primary">gatB</name>
    <name evidence="13" type="ORF">FH603_1267</name>
</gene>
<evidence type="ECO:0000256" key="3">
    <source>
        <dbReference type="ARBA" id="ARBA00016923"/>
    </source>
</evidence>
<sequence length="506" mass="55930">MTAEFISLPDAQPELQPSTGGPALYEAVIGLEVHCQLLTNSKIFAGDANAFGADPNTNISVITLGHPGTLPKLNRKAVEFAVRMGLACNSTITRHNIFARKNYFYPDLPKGYQLSQDKGPICVGGGVAITAKDPETGQPYHTTIQLHHIHLEEDAGKSIHDGNDWTTQLDYNRAGTPLIEMVTEPCLRTADEAGQYLTEVRRMVRYLGICDGNMEEGSLRCDVNVSIRPRGATQLGTKVEVKNLNSIRNVMRAVDSEFSRQVELTTSGGRIIQETRTFDATTGRSQAMREKETMNDYRYFPDPDLAPVVISDTWLAEIEAQMPMLPAERYQKFVAVYGLPDYDAALLTDAKELADYYESVCEHTTNYKAASNWIMGPVKGHLNEKTLRERQFPVTAGQLAALITAIDNGTISQTAGQQVFALLVNQPDAEPVDLATKHGLLQNRNTDVLQTLVEEVLSAWPDKVEQYRKGKKNLLGMFVGEVMKKSQGSADPKLVNQLVTKQLETK</sequence>
<organism evidence="13 14">
    <name type="scientific">Spirosoma utsteinense</name>
    <dbReference type="NCBI Taxonomy" id="2585773"/>
    <lineage>
        <taxon>Bacteria</taxon>
        <taxon>Pseudomonadati</taxon>
        <taxon>Bacteroidota</taxon>
        <taxon>Cytophagia</taxon>
        <taxon>Cytophagales</taxon>
        <taxon>Cytophagaceae</taxon>
        <taxon>Spirosoma</taxon>
    </lineage>
</organism>
<dbReference type="SMART" id="SM00845">
    <property type="entry name" value="GatB_Yqey"/>
    <property type="match status" value="1"/>
</dbReference>
<dbReference type="PROSITE" id="PS01234">
    <property type="entry name" value="GATB"/>
    <property type="match status" value="1"/>
</dbReference>
<dbReference type="Pfam" id="PF02934">
    <property type="entry name" value="GatB_N"/>
    <property type="match status" value="1"/>
</dbReference>
<dbReference type="InterPro" id="IPR004413">
    <property type="entry name" value="GatB"/>
</dbReference>
<dbReference type="Pfam" id="PF02637">
    <property type="entry name" value="GatB_Yqey"/>
    <property type="match status" value="1"/>
</dbReference>
<dbReference type="NCBIfam" id="TIGR00133">
    <property type="entry name" value="gatB"/>
    <property type="match status" value="1"/>
</dbReference>
<dbReference type="InterPro" id="IPR017958">
    <property type="entry name" value="Gln-tRNA_amidoTrfase_suB_CS"/>
</dbReference>
<keyword evidence="7 11" id="KW-0648">Protein biosynthesis</keyword>
<keyword evidence="5 11" id="KW-0547">Nucleotide-binding</keyword>
<keyword evidence="4 11" id="KW-0436">Ligase</keyword>
<dbReference type="RefSeq" id="WP_186736598.1">
    <property type="nucleotide sequence ID" value="NZ_VFIA01000006.1"/>
</dbReference>
<comment type="catalytic activity">
    <reaction evidence="10 11">
        <text>L-glutamyl-tRNA(Gln) + L-glutamine + ATP + H2O = L-glutaminyl-tRNA(Gln) + L-glutamate + ADP + phosphate + H(+)</text>
        <dbReference type="Rhea" id="RHEA:17521"/>
        <dbReference type="Rhea" id="RHEA-COMP:9681"/>
        <dbReference type="Rhea" id="RHEA-COMP:9684"/>
        <dbReference type="ChEBI" id="CHEBI:15377"/>
        <dbReference type="ChEBI" id="CHEBI:15378"/>
        <dbReference type="ChEBI" id="CHEBI:29985"/>
        <dbReference type="ChEBI" id="CHEBI:30616"/>
        <dbReference type="ChEBI" id="CHEBI:43474"/>
        <dbReference type="ChEBI" id="CHEBI:58359"/>
        <dbReference type="ChEBI" id="CHEBI:78520"/>
        <dbReference type="ChEBI" id="CHEBI:78521"/>
        <dbReference type="ChEBI" id="CHEBI:456216"/>
    </reaction>
</comment>
<proteinExistence type="inferred from homology"/>
<dbReference type="SUPFAM" id="SSF89095">
    <property type="entry name" value="GatB/YqeY motif"/>
    <property type="match status" value="1"/>
</dbReference>
<dbReference type="InterPro" id="IPR014746">
    <property type="entry name" value="Gln_synth/guanido_kin_cat_dom"/>
</dbReference>
<comment type="caution">
    <text evidence="13">The sequence shown here is derived from an EMBL/GenBank/DDBJ whole genome shotgun (WGS) entry which is preliminary data.</text>
</comment>